<dbReference type="OrthoDB" id="10435702at2759"/>
<evidence type="ECO:0000313" key="2">
    <source>
        <dbReference type="Proteomes" id="UP001165122"/>
    </source>
</evidence>
<dbReference type="Proteomes" id="UP001165122">
    <property type="component" value="Unassembled WGS sequence"/>
</dbReference>
<protein>
    <recommendedName>
        <fullName evidence="3">SWIM-type domain-containing protein</fullName>
    </recommendedName>
</protein>
<name>A0A9W7E0Y7_9STRA</name>
<proteinExistence type="predicted"/>
<sequence length="135" mass="14746">MSSPCPPIPSSPLSLIKSYTSSPSPLPPQTYLSKISSLLPPSTLQVLDDPCSLIRYVSMESGRVCWVVKGYVVVGDWCGCKSYLHGRGEGCKHIYAKYASLGLSNLQTNPLTLHSTVEIPDLEFGQMIDRTLQKS</sequence>
<evidence type="ECO:0000313" key="1">
    <source>
        <dbReference type="EMBL" id="GMH58033.1"/>
    </source>
</evidence>
<comment type="caution">
    <text evidence="1">The sequence shown here is derived from an EMBL/GenBank/DDBJ whole genome shotgun (WGS) entry which is preliminary data.</text>
</comment>
<organism evidence="1 2">
    <name type="scientific">Triparma laevis f. longispina</name>
    <dbReference type="NCBI Taxonomy" id="1714387"/>
    <lineage>
        <taxon>Eukaryota</taxon>
        <taxon>Sar</taxon>
        <taxon>Stramenopiles</taxon>
        <taxon>Ochrophyta</taxon>
        <taxon>Bolidophyceae</taxon>
        <taxon>Parmales</taxon>
        <taxon>Triparmaceae</taxon>
        <taxon>Triparma</taxon>
    </lineage>
</organism>
<gene>
    <name evidence="1" type="ORF">TrLO_g15925</name>
</gene>
<accession>A0A9W7E0Y7</accession>
<reference evidence="2" key="1">
    <citation type="journal article" date="2023" name="Commun. Biol.">
        <title>Genome analysis of Parmales, the sister group of diatoms, reveals the evolutionary specialization of diatoms from phago-mixotrophs to photoautotrophs.</title>
        <authorList>
            <person name="Ban H."/>
            <person name="Sato S."/>
            <person name="Yoshikawa S."/>
            <person name="Yamada K."/>
            <person name="Nakamura Y."/>
            <person name="Ichinomiya M."/>
            <person name="Sato N."/>
            <person name="Blanc-Mathieu R."/>
            <person name="Endo H."/>
            <person name="Kuwata A."/>
            <person name="Ogata H."/>
        </authorList>
    </citation>
    <scope>NUCLEOTIDE SEQUENCE [LARGE SCALE GENOMIC DNA]</scope>
    <source>
        <strain evidence="2">NIES 3700</strain>
    </source>
</reference>
<keyword evidence="2" id="KW-1185">Reference proteome</keyword>
<dbReference type="AlphaFoldDB" id="A0A9W7E0Y7"/>
<evidence type="ECO:0008006" key="3">
    <source>
        <dbReference type="Google" id="ProtNLM"/>
    </source>
</evidence>
<dbReference type="EMBL" id="BRXW01000475">
    <property type="protein sequence ID" value="GMH58033.1"/>
    <property type="molecule type" value="Genomic_DNA"/>
</dbReference>